<sequence length="496" mass="56780">MEAIIAAIVAEMTHRSISYAIHKYLEMKGPTEGMRLHDLQRLLLRARVIIEEAERRHITSSLIAYQLNMLRKEMYRGYFTLDSLRTYGQEELKDKDHGVSNSFTLSKFNPAKRHFFTSGNAFMEKDMDGVTHREKELQQVLNNLNEIIGDMSEFTIFLKNYPLLYRQPYSMHLILDKCMFGRQMEMDRIMNFFMLVDPTSTKDVGVLPIVGPAGAGKSTLVAHVYNDEKVRDKFTRIVLITQCDLKEKGLTTLEDGGVVYYQHNSLNEDERTLSIIELDEDIDEAAWKSYLASATCHASAVKIIITSRSNKIIKFGTTQALMLNLLPQEAYWYFFKVLTFGSADPKDQPKLESMAMEICRGANGSFVGANFISSLLRDHLNGQHGRMVRASLRELSKKRTPTYAPVIVNETNPRYAWTIATNEYFAIYPCPESFADDMIPKITLFDLMYGTVKCERKFEVLALKSRIPPYKNYMYTCEMLKSRATKMKAASGSSLI</sequence>
<dbReference type="Proteomes" id="UP000636709">
    <property type="component" value="Unassembled WGS sequence"/>
</dbReference>
<dbReference type="EMBL" id="JACEFO010001608">
    <property type="protein sequence ID" value="KAF8731338.1"/>
    <property type="molecule type" value="Genomic_DNA"/>
</dbReference>
<gene>
    <name evidence="2" type="ORF">HU200_016393</name>
</gene>
<dbReference type="SUPFAM" id="SSF52540">
    <property type="entry name" value="P-loop containing nucleoside triphosphate hydrolases"/>
    <property type="match status" value="1"/>
</dbReference>
<dbReference type="InterPro" id="IPR002182">
    <property type="entry name" value="NB-ARC"/>
</dbReference>
<name>A0A835KJU9_9POAL</name>
<dbReference type="InterPro" id="IPR027417">
    <property type="entry name" value="P-loop_NTPase"/>
</dbReference>
<evidence type="ECO:0000313" key="2">
    <source>
        <dbReference type="EMBL" id="KAF8731338.1"/>
    </source>
</evidence>
<dbReference type="Gene3D" id="3.40.50.300">
    <property type="entry name" value="P-loop containing nucleotide triphosphate hydrolases"/>
    <property type="match status" value="1"/>
</dbReference>
<keyword evidence="3" id="KW-1185">Reference proteome</keyword>
<dbReference type="AlphaFoldDB" id="A0A835KJU9"/>
<comment type="caution">
    <text evidence="2">The sequence shown here is derived from an EMBL/GenBank/DDBJ whole genome shotgun (WGS) entry which is preliminary data.</text>
</comment>
<evidence type="ECO:0000259" key="1">
    <source>
        <dbReference type="Pfam" id="PF00931"/>
    </source>
</evidence>
<evidence type="ECO:0000313" key="3">
    <source>
        <dbReference type="Proteomes" id="UP000636709"/>
    </source>
</evidence>
<proteinExistence type="predicted"/>
<accession>A0A835KJU9</accession>
<dbReference type="PANTHER" id="PTHR33377">
    <property type="entry name" value="OS10G0134700 PROTEIN-RELATED"/>
    <property type="match status" value="1"/>
</dbReference>
<dbReference type="GO" id="GO:0043531">
    <property type="term" value="F:ADP binding"/>
    <property type="evidence" value="ECO:0007669"/>
    <property type="project" value="InterPro"/>
</dbReference>
<dbReference type="PANTHER" id="PTHR33377:SF50">
    <property type="entry name" value="NB-ARC DOMAIN-CONTAINING PROTEIN"/>
    <property type="match status" value="1"/>
</dbReference>
<dbReference type="Pfam" id="PF00931">
    <property type="entry name" value="NB-ARC"/>
    <property type="match status" value="1"/>
</dbReference>
<feature type="domain" description="NB-ARC" evidence="1">
    <location>
        <begin position="201"/>
        <end position="339"/>
    </location>
</feature>
<reference evidence="2" key="1">
    <citation type="submission" date="2020-07" db="EMBL/GenBank/DDBJ databases">
        <title>Genome sequence and genetic diversity analysis of an under-domesticated orphan crop, white fonio (Digitaria exilis).</title>
        <authorList>
            <person name="Bennetzen J.L."/>
            <person name="Chen S."/>
            <person name="Ma X."/>
            <person name="Wang X."/>
            <person name="Yssel A.E.J."/>
            <person name="Chaluvadi S.R."/>
            <person name="Johnson M."/>
            <person name="Gangashetty P."/>
            <person name="Hamidou F."/>
            <person name="Sanogo M.D."/>
            <person name="Zwaenepoel A."/>
            <person name="Wallace J."/>
            <person name="Van De Peer Y."/>
            <person name="Van Deynze A."/>
        </authorList>
    </citation>
    <scope>NUCLEOTIDE SEQUENCE</scope>
    <source>
        <tissue evidence="2">Leaves</tissue>
    </source>
</reference>
<organism evidence="2 3">
    <name type="scientific">Digitaria exilis</name>
    <dbReference type="NCBI Taxonomy" id="1010633"/>
    <lineage>
        <taxon>Eukaryota</taxon>
        <taxon>Viridiplantae</taxon>
        <taxon>Streptophyta</taxon>
        <taxon>Embryophyta</taxon>
        <taxon>Tracheophyta</taxon>
        <taxon>Spermatophyta</taxon>
        <taxon>Magnoliopsida</taxon>
        <taxon>Liliopsida</taxon>
        <taxon>Poales</taxon>
        <taxon>Poaceae</taxon>
        <taxon>PACMAD clade</taxon>
        <taxon>Panicoideae</taxon>
        <taxon>Panicodae</taxon>
        <taxon>Paniceae</taxon>
        <taxon>Anthephorinae</taxon>
        <taxon>Digitaria</taxon>
    </lineage>
</organism>
<protein>
    <recommendedName>
        <fullName evidence="1">NB-ARC domain-containing protein</fullName>
    </recommendedName>
</protein>
<dbReference type="OrthoDB" id="683544at2759"/>